<dbReference type="Pfam" id="PF19730">
    <property type="entry name" value="DUF6221"/>
    <property type="match status" value="1"/>
</dbReference>
<sequence length="154" mass="17092">MTNELVAFLKARLDEEADLARRCAGAGVPATWTAHGVAVDFGQGGLTGFHTVIAQHVALHDPVRVLREVEAKQRVLNRHTLSPAEGDPERPWDDRDDCRFDGDLWPCDDLLDLAHPYGEHPDFPERYKPNRATEERGDRTASAPDRAGNSGESR</sequence>
<dbReference type="InterPro" id="IPR046193">
    <property type="entry name" value="DUF6221"/>
</dbReference>
<reference evidence="2" key="1">
    <citation type="submission" date="2022-10" db="EMBL/GenBank/DDBJ databases">
        <title>The complete genomes of actinobacterial strains from the NBC collection.</title>
        <authorList>
            <person name="Joergensen T.S."/>
            <person name="Alvarez Arevalo M."/>
            <person name="Sterndorff E.B."/>
            <person name="Faurdal D."/>
            <person name="Vuksanovic O."/>
            <person name="Mourched A.-S."/>
            <person name="Charusanti P."/>
            <person name="Shaw S."/>
            <person name="Blin K."/>
            <person name="Weber T."/>
        </authorList>
    </citation>
    <scope>NUCLEOTIDE SEQUENCE</scope>
    <source>
        <strain evidence="2">NBC_01393</strain>
    </source>
</reference>
<organism evidence="2">
    <name type="scientific">Streptomyces sp. NBC_01393</name>
    <dbReference type="NCBI Taxonomy" id="2903851"/>
    <lineage>
        <taxon>Bacteria</taxon>
        <taxon>Bacillati</taxon>
        <taxon>Actinomycetota</taxon>
        <taxon>Actinomycetes</taxon>
        <taxon>Kitasatosporales</taxon>
        <taxon>Streptomycetaceae</taxon>
        <taxon>Streptomyces</taxon>
    </lineage>
</organism>
<feature type="compositionally biased region" description="Basic and acidic residues" evidence="1">
    <location>
        <begin position="117"/>
        <end position="139"/>
    </location>
</feature>
<evidence type="ECO:0000313" key="2">
    <source>
        <dbReference type="EMBL" id="WTZ09230.1"/>
    </source>
</evidence>
<proteinExistence type="predicted"/>
<accession>A0AAU3HWC7</accession>
<name>A0AAU3HWC7_9ACTN</name>
<dbReference type="EMBL" id="CP109546">
    <property type="protein sequence ID" value="WTZ09230.1"/>
    <property type="molecule type" value="Genomic_DNA"/>
</dbReference>
<evidence type="ECO:0000256" key="1">
    <source>
        <dbReference type="SAM" id="MobiDB-lite"/>
    </source>
</evidence>
<feature type="region of interest" description="Disordered" evidence="1">
    <location>
        <begin position="116"/>
        <end position="154"/>
    </location>
</feature>
<gene>
    <name evidence="2" type="ORF">OG699_15225</name>
</gene>
<protein>
    <submittedName>
        <fullName evidence="2">DUF6221 family protein</fullName>
    </submittedName>
</protein>
<dbReference type="AlphaFoldDB" id="A0AAU3HWC7"/>